<protein>
    <submittedName>
        <fullName evidence="1">Uncharacterized protein</fullName>
    </submittedName>
</protein>
<proteinExistence type="predicted"/>
<evidence type="ECO:0000313" key="5">
    <source>
        <dbReference type="EMBL" id="GFU33032.1"/>
    </source>
</evidence>
<keyword evidence="6" id="KW-1185">Reference proteome</keyword>
<dbReference type="EMBL" id="BMAW01097540">
    <property type="protein sequence ID" value="GFS80260.1"/>
    <property type="molecule type" value="Genomic_DNA"/>
</dbReference>
<dbReference type="EMBL" id="BMAW01091352">
    <property type="protein sequence ID" value="GFS49270.1"/>
    <property type="molecule type" value="Genomic_DNA"/>
</dbReference>
<dbReference type="Proteomes" id="UP000887013">
    <property type="component" value="Unassembled WGS sequence"/>
</dbReference>
<evidence type="ECO:0000313" key="3">
    <source>
        <dbReference type="EMBL" id="GFT05257.1"/>
    </source>
</evidence>
<evidence type="ECO:0000313" key="4">
    <source>
        <dbReference type="EMBL" id="GFT78578.1"/>
    </source>
</evidence>
<dbReference type="EMBL" id="BMAW01007761">
    <property type="protein sequence ID" value="GFT05257.1"/>
    <property type="molecule type" value="Genomic_DNA"/>
</dbReference>
<comment type="caution">
    <text evidence="1">The sequence shown here is derived from an EMBL/GenBank/DDBJ whole genome shotgun (WGS) entry which is preliminary data.</text>
</comment>
<accession>A0A8X6IKX5</accession>
<dbReference type="EMBL" id="BMAW01083286">
    <property type="protein sequence ID" value="GFU33032.1"/>
    <property type="molecule type" value="Genomic_DNA"/>
</dbReference>
<evidence type="ECO:0000313" key="6">
    <source>
        <dbReference type="Proteomes" id="UP000887013"/>
    </source>
</evidence>
<organism evidence="1 6">
    <name type="scientific">Nephila pilipes</name>
    <name type="common">Giant wood spider</name>
    <name type="synonym">Nephila maculata</name>
    <dbReference type="NCBI Taxonomy" id="299642"/>
    <lineage>
        <taxon>Eukaryota</taxon>
        <taxon>Metazoa</taxon>
        <taxon>Ecdysozoa</taxon>
        <taxon>Arthropoda</taxon>
        <taxon>Chelicerata</taxon>
        <taxon>Arachnida</taxon>
        <taxon>Araneae</taxon>
        <taxon>Araneomorphae</taxon>
        <taxon>Entelegynae</taxon>
        <taxon>Araneoidea</taxon>
        <taxon>Nephilidae</taxon>
        <taxon>Nephila</taxon>
    </lineage>
</organism>
<dbReference type="EMBL" id="BMAW01022622">
    <property type="protein sequence ID" value="GFT78578.1"/>
    <property type="molecule type" value="Genomic_DNA"/>
</dbReference>
<evidence type="ECO:0000313" key="1">
    <source>
        <dbReference type="EMBL" id="GFS49270.1"/>
    </source>
</evidence>
<reference evidence="1" key="1">
    <citation type="submission" date="2020-08" db="EMBL/GenBank/DDBJ databases">
        <title>Multicomponent nature underlies the extraordinary mechanical properties of spider dragline silk.</title>
        <authorList>
            <person name="Kono N."/>
            <person name="Nakamura H."/>
            <person name="Mori M."/>
            <person name="Yoshida Y."/>
            <person name="Ohtoshi R."/>
            <person name="Malay A.D."/>
            <person name="Moran D.A.P."/>
            <person name="Tomita M."/>
            <person name="Numata K."/>
            <person name="Arakawa K."/>
        </authorList>
    </citation>
    <scope>NUCLEOTIDE SEQUENCE</scope>
</reference>
<dbReference type="AlphaFoldDB" id="A0A8X6IKX5"/>
<gene>
    <name evidence="4" type="ORF">NPIL_206261</name>
    <name evidence="2" type="ORF">NPIL_375841</name>
    <name evidence="1" type="ORF">NPIL_432811</name>
    <name evidence="3" type="ORF">NPIL_505421</name>
    <name evidence="5" type="ORF">NPIL_527971</name>
</gene>
<evidence type="ECO:0000313" key="2">
    <source>
        <dbReference type="EMBL" id="GFS80260.1"/>
    </source>
</evidence>
<sequence>MEFKLQKLRIKQLGKAYLDSSVGDKPEKHSTPCHELAMMMLMSDPKNNDISLFSSLFERHEKTIDVDPKDWVSGSLMHFQMHSDIDKRVKFFSRISKHTEIYS</sequence>
<name>A0A8X6IKX5_NEPPI</name>